<dbReference type="EMBL" id="CAFBNE010000004">
    <property type="protein sequence ID" value="CAB4930425.1"/>
    <property type="molecule type" value="Genomic_DNA"/>
</dbReference>
<sequence length="904" mass="97049">MDSAVVAGSARLIRELGAWVYPNPAIRGHDAVLHLRIGLLTALYAAIGIASMTVGIVSISATGDTASPPLIMTTPGVLAAALLLAAISVFAPQAIFRTGATSSARAILDAPSIPIRPWQSTTIRFNAVLVGAMLAGLYLTPAVAFVLLGTAYLLRTLILNRATIARDPNARYFHLHHAVSMMVVSSVAFVIVRPLAAAVVDNSSIVPLLLAAVVALYLGLAMEALDRWARMDKVGWAVVRDATDGRRFLVAGVSALLAWLVTLTGEQLLRMPDMGGPTPAILAGLGVFIACWLLLWVASIALWRAEAERTLVLWASHQVRIATRLADGSLSPELAAKASLPTTSRMALVVFGGMQALTVHDIGSGAPKKNLAVTHRYERAPRERLEQVVALSALHIPLYPSSEQANTSGVTVWDCLAPGRFATQSQALLQKFSELATWTMVTPMLAGGSERQAAAYDVMFDPGQHWPNMAALVESMRRMSERFDRNPHQASLVVGVYGIDEFPALAGGRYEHAAIGQVMRAALANPAFSGHEFFVAYERPGRIWVALASGPVIRTSIQLLRDLQQTINTVTHGSSTPMDLDVLVTTSFGYAAHQVDDLTSEGLIQTALDRLAVDQATRNPFTVPDFSTLDLRPEQIFDVETTPVTVENLLDGLRADRGTGRFVTEVTPVRRTQDDAVEALLLGVGWAREFKHLDMRVPENLLKAVNRQAHLAALAAQISLDALNATVQSADAAGLVDAPLILRMPSILVHPEAGDLSLPNVLVPLIDLQTSARTVLLFEDVPSGAGQALRMLIDRGLSIAITASAAAGADSSDLIGWRPWGIVLPVQVMQSERGIDGLMINQTSSACAGQATHLIGCVDRPLDREAAAECDVTRTIDLRETNRSVEAVLRPRVEQPRQRLNLRG</sequence>
<gene>
    <name evidence="2" type="ORF">UFOPK3772_00215</name>
</gene>
<protein>
    <submittedName>
        <fullName evidence="2">Unannotated protein</fullName>
    </submittedName>
</protein>
<feature type="transmembrane region" description="Helical" evidence="1">
    <location>
        <begin position="70"/>
        <end position="91"/>
    </location>
</feature>
<keyword evidence="1" id="KW-0812">Transmembrane</keyword>
<feature type="transmembrane region" description="Helical" evidence="1">
    <location>
        <begin position="248"/>
        <end position="269"/>
    </location>
</feature>
<name>A0A6J7II11_9ZZZZ</name>
<evidence type="ECO:0000256" key="1">
    <source>
        <dbReference type="SAM" id="Phobius"/>
    </source>
</evidence>
<feature type="transmembrane region" description="Helical" evidence="1">
    <location>
        <begin position="175"/>
        <end position="199"/>
    </location>
</feature>
<dbReference type="AlphaFoldDB" id="A0A6J7II11"/>
<feature type="transmembrane region" description="Helical" evidence="1">
    <location>
        <begin position="37"/>
        <end position="58"/>
    </location>
</feature>
<keyword evidence="1" id="KW-1133">Transmembrane helix</keyword>
<proteinExistence type="predicted"/>
<reference evidence="2" key="1">
    <citation type="submission" date="2020-05" db="EMBL/GenBank/DDBJ databases">
        <authorList>
            <person name="Chiriac C."/>
            <person name="Salcher M."/>
            <person name="Ghai R."/>
            <person name="Kavagutti S V."/>
        </authorList>
    </citation>
    <scope>NUCLEOTIDE SEQUENCE</scope>
</reference>
<organism evidence="2">
    <name type="scientific">freshwater metagenome</name>
    <dbReference type="NCBI Taxonomy" id="449393"/>
    <lineage>
        <taxon>unclassified sequences</taxon>
        <taxon>metagenomes</taxon>
        <taxon>ecological metagenomes</taxon>
    </lineage>
</organism>
<accession>A0A6J7II11</accession>
<evidence type="ECO:0000313" key="2">
    <source>
        <dbReference type="EMBL" id="CAB4930425.1"/>
    </source>
</evidence>
<feature type="transmembrane region" description="Helical" evidence="1">
    <location>
        <begin position="205"/>
        <end position="225"/>
    </location>
</feature>
<keyword evidence="1" id="KW-0472">Membrane</keyword>
<feature type="transmembrane region" description="Helical" evidence="1">
    <location>
        <begin position="127"/>
        <end position="154"/>
    </location>
</feature>
<feature type="transmembrane region" description="Helical" evidence="1">
    <location>
        <begin position="281"/>
        <end position="303"/>
    </location>
</feature>